<dbReference type="EMBL" id="BJZO01000023">
    <property type="protein sequence ID" value="GEO81003.1"/>
    <property type="molecule type" value="Genomic_DNA"/>
</dbReference>
<dbReference type="GO" id="GO:0048027">
    <property type="term" value="F:mRNA 5'-UTR binding"/>
    <property type="evidence" value="ECO:0007669"/>
    <property type="project" value="InterPro"/>
</dbReference>
<keyword evidence="4" id="KW-0282">Flagellum</keyword>
<evidence type="ECO:0000256" key="1">
    <source>
        <dbReference type="ARBA" id="ARBA00022491"/>
    </source>
</evidence>
<dbReference type="InterPro" id="IPR009967">
    <property type="entry name" value="Flagellum_FlbT"/>
</dbReference>
<dbReference type="GO" id="GO:0044781">
    <property type="term" value="P:bacterial-type flagellum organization"/>
    <property type="evidence" value="ECO:0007669"/>
    <property type="project" value="UniProtKB-KW"/>
</dbReference>
<dbReference type="GO" id="GO:1902209">
    <property type="term" value="P:negative regulation of bacterial-type flagellum assembly"/>
    <property type="evidence" value="ECO:0007669"/>
    <property type="project" value="InterPro"/>
</dbReference>
<keyword evidence="4" id="KW-0966">Cell projection</keyword>
<evidence type="ECO:0000313" key="4">
    <source>
        <dbReference type="EMBL" id="GEO81003.1"/>
    </source>
</evidence>
<accession>A0A512H6C6</accession>
<keyword evidence="1" id="KW-0678">Repressor</keyword>
<dbReference type="Pfam" id="PF07378">
    <property type="entry name" value="FlbT"/>
    <property type="match status" value="1"/>
</dbReference>
<keyword evidence="3" id="KW-0694">RNA-binding</keyword>
<reference evidence="4 5" key="1">
    <citation type="submission" date="2019-07" db="EMBL/GenBank/DDBJ databases">
        <title>Whole genome shotgun sequence of Rhodospirillum oryzae NBRC 107573.</title>
        <authorList>
            <person name="Hosoyama A."/>
            <person name="Uohara A."/>
            <person name="Ohji S."/>
            <person name="Ichikawa N."/>
        </authorList>
    </citation>
    <scope>NUCLEOTIDE SEQUENCE [LARGE SCALE GENOMIC DNA]</scope>
    <source>
        <strain evidence="4 5">NBRC 107573</strain>
    </source>
</reference>
<dbReference type="OrthoDB" id="8561314at2"/>
<keyword evidence="5" id="KW-1185">Reference proteome</keyword>
<keyword evidence="4" id="KW-0969">Cilium</keyword>
<evidence type="ECO:0000256" key="2">
    <source>
        <dbReference type="ARBA" id="ARBA00022795"/>
    </source>
</evidence>
<comment type="caution">
    <text evidence="4">The sequence shown here is derived from an EMBL/GenBank/DDBJ whole genome shotgun (WGS) entry which is preliminary data.</text>
</comment>
<evidence type="ECO:0000313" key="5">
    <source>
        <dbReference type="Proteomes" id="UP000321567"/>
    </source>
</evidence>
<dbReference type="AlphaFoldDB" id="A0A512H6C6"/>
<gene>
    <name evidence="4" type="ORF">ROR02_11340</name>
</gene>
<organism evidence="4 5">
    <name type="scientific">Pararhodospirillum oryzae</name>
    <dbReference type="NCBI Taxonomy" id="478448"/>
    <lineage>
        <taxon>Bacteria</taxon>
        <taxon>Pseudomonadati</taxon>
        <taxon>Pseudomonadota</taxon>
        <taxon>Alphaproteobacteria</taxon>
        <taxon>Rhodospirillales</taxon>
        <taxon>Rhodospirillaceae</taxon>
        <taxon>Pararhodospirillum</taxon>
    </lineage>
</organism>
<name>A0A512H6C6_9PROT</name>
<dbReference type="RefSeq" id="WP_147163043.1">
    <property type="nucleotide sequence ID" value="NZ_BJZO01000023.1"/>
</dbReference>
<dbReference type="GO" id="GO:0006402">
    <property type="term" value="P:mRNA catabolic process"/>
    <property type="evidence" value="ECO:0007669"/>
    <property type="project" value="InterPro"/>
</dbReference>
<protein>
    <submittedName>
        <fullName evidence="4">Flagellar FlbT</fullName>
    </submittedName>
</protein>
<sequence>MPLKVTLRPNEKILVGTAVIANGPTKAELVILNRVPVLRQKDIITEKQADTATKKLYHAILNMYISPDQERNFHGLYFLLLQKIIELPLDVEGLDLMHEVSQCVIAGDHYRALKICRKLIEYEEEVIRHGQGSDQGLSTDPEGQPDSA</sequence>
<dbReference type="Proteomes" id="UP000321567">
    <property type="component" value="Unassembled WGS sequence"/>
</dbReference>
<proteinExistence type="predicted"/>
<keyword evidence="2" id="KW-1005">Bacterial flagellum biogenesis</keyword>
<evidence type="ECO:0000256" key="3">
    <source>
        <dbReference type="ARBA" id="ARBA00022884"/>
    </source>
</evidence>